<dbReference type="EMBL" id="AHCJ01000118">
    <property type="protein sequence ID" value="EOQ54766.1"/>
    <property type="molecule type" value="Genomic_DNA"/>
</dbReference>
<reference evidence="2 3" key="1">
    <citation type="submission" date="2013-01" db="EMBL/GenBank/DDBJ databases">
        <title>The Genome Sequence of Bacillus cereus TIAC219.</title>
        <authorList>
            <consortium name="The Broad Institute Genome Sequencing Platform"/>
            <consortium name="The Broad Institute Genome Sequencing Center for Infectious Disease"/>
            <person name="Feldgarden M."/>
            <person name="Van der Auwera G.A."/>
            <person name="Mahillon J."/>
            <person name="Duprez V."/>
            <person name="Timmery S."/>
            <person name="Mattelet C."/>
            <person name="Dierick K."/>
            <person name="Sun M."/>
            <person name="Yu Z."/>
            <person name="Zhu L."/>
            <person name="Hu X."/>
            <person name="Shank E.B."/>
            <person name="Swiecicka I."/>
            <person name="Hansen B.M."/>
            <person name="Andrup L."/>
            <person name="Walker B."/>
            <person name="Young S.K."/>
            <person name="Zeng Q."/>
            <person name="Gargeya S."/>
            <person name="Fitzgerald M."/>
            <person name="Haas B."/>
            <person name="Abouelleil A."/>
            <person name="Alvarado L."/>
            <person name="Arachchi H.M."/>
            <person name="Berlin A.M."/>
            <person name="Chapman S.B."/>
            <person name="Dewar J."/>
            <person name="Goldberg J."/>
            <person name="Griggs A."/>
            <person name="Gujja S."/>
            <person name="Hansen M."/>
            <person name="Howarth C."/>
            <person name="Imamovic A."/>
            <person name="Larimer J."/>
            <person name="McCowan C."/>
            <person name="Murphy C."/>
            <person name="Neiman D."/>
            <person name="Pearson M."/>
            <person name="Priest M."/>
            <person name="Roberts A."/>
            <person name="Saif S."/>
            <person name="Shea T."/>
            <person name="Sisk P."/>
            <person name="Sykes S."/>
            <person name="Wortman J."/>
            <person name="Nusbaum C."/>
            <person name="Birren B."/>
        </authorList>
    </citation>
    <scope>NUCLEOTIDE SEQUENCE [LARGE SCALE GENOMIC DNA]</scope>
    <source>
        <strain evidence="2 3">TIAC219</strain>
    </source>
</reference>
<evidence type="ECO:0000256" key="1">
    <source>
        <dbReference type="SAM" id="Phobius"/>
    </source>
</evidence>
<evidence type="ECO:0000313" key="3">
    <source>
        <dbReference type="Proteomes" id="UP000014060"/>
    </source>
</evidence>
<dbReference type="AlphaFoldDB" id="A0ABC9SP00"/>
<sequence>MLILTAFVNWIIIYMLLALYMNSNILAAFISAVIIGG</sequence>
<dbReference type="Proteomes" id="UP000014060">
    <property type="component" value="Unassembled WGS sequence"/>
</dbReference>
<organism evidence="2 3">
    <name type="scientific">Bacillus cereus TIAC219</name>
    <dbReference type="NCBI Taxonomy" id="718222"/>
    <lineage>
        <taxon>Bacteria</taxon>
        <taxon>Bacillati</taxon>
        <taxon>Bacillota</taxon>
        <taxon>Bacilli</taxon>
        <taxon>Bacillales</taxon>
        <taxon>Bacillaceae</taxon>
        <taxon>Bacillus</taxon>
        <taxon>Bacillus cereus group</taxon>
    </lineage>
</organism>
<feature type="non-terminal residue" evidence="2">
    <location>
        <position position="37"/>
    </location>
</feature>
<comment type="caution">
    <text evidence="2">The sequence shown here is derived from an EMBL/GenBank/DDBJ whole genome shotgun (WGS) entry which is preliminary data.</text>
</comment>
<feature type="transmembrane region" description="Helical" evidence="1">
    <location>
        <begin position="12"/>
        <end position="35"/>
    </location>
</feature>
<protein>
    <submittedName>
        <fullName evidence="2">Uncharacterized protein</fullName>
    </submittedName>
</protein>
<keyword evidence="1" id="KW-1133">Transmembrane helix</keyword>
<proteinExistence type="predicted"/>
<keyword evidence="1" id="KW-0472">Membrane</keyword>
<accession>A0ABC9SP00</accession>
<keyword evidence="1" id="KW-0812">Transmembrane</keyword>
<name>A0ABC9SP00_BACCE</name>
<gene>
    <name evidence="2" type="ORF">IAY_07214</name>
</gene>
<evidence type="ECO:0000313" key="2">
    <source>
        <dbReference type="EMBL" id="EOQ54766.1"/>
    </source>
</evidence>